<sequence>MNVTHTVGVTDLDDQQITEVSDVEIELDLDTNAPHYLYSPSAG</sequence>
<gene>
    <name evidence="1" type="ORF">SAMN04490357_0059</name>
</gene>
<evidence type="ECO:0000313" key="2">
    <source>
        <dbReference type="Proteomes" id="UP000182375"/>
    </source>
</evidence>
<dbReference type="RefSeq" id="WP_279628554.1">
    <property type="nucleotide sequence ID" value="NZ_FNTD01000003.1"/>
</dbReference>
<protein>
    <submittedName>
        <fullName evidence="1">Uncharacterized protein</fullName>
    </submittedName>
</protein>
<dbReference type="Proteomes" id="UP000182375">
    <property type="component" value="Unassembled WGS sequence"/>
</dbReference>
<organism evidence="1 2">
    <name type="scientific">Streptomyces misionensis</name>
    <dbReference type="NCBI Taxonomy" id="67331"/>
    <lineage>
        <taxon>Bacteria</taxon>
        <taxon>Bacillati</taxon>
        <taxon>Actinomycetota</taxon>
        <taxon>Actinomycetes</taxon>
        <taxon>Kitasatosporales</taxon>
        <taxon>Streptomycetaceae</taxon>
        <taxon>Streptomyces</taxon>
    </lineage>
</organism>
<reference evidence="1 2" key="1">
    <citation type="submission" date="2016-10" db="EMBL/GenBank/DDBJ databases">
        <authorList>
            <person name="de Groot N.N."/>
        </authorList>
    </citation>
    <scope>NUCLEOTIDE SEQUENCE [LARGE SCALE GENOMIC DNA]</scope>
    <source>
        <strain evidence="1 2">DSM 40306</strain>
    </source>
</reference>
<dbReference type="AlphaFoldDB" id="A0A1H4I994"/>
<dbReference type="GeneID" id="95516963"/>
<accession>A0A1H4I994</accession>
<name>A0A1H4I994_9ACTN</name>
<proteinExistence type="predicted"/>
<dbReference type="EMBL" id="FNTD01000003">
    <property type="protein sequence ID" value="SEB30627.1"/>
    <property type="molecule type" value="Genomic_DNA"/>
</dbReference>
<evidence type="ECO:0000313" key="1">
    <source>
        <dbReference type="EMBL" id="SEB30627.1"/>
    </source>
</evidence>